<dbReference type="GO" id="GO:0006310">
    <property type="term" value="P:DNA recombination"/>
    <property type="evidence" value="ECO:0007669"/>
    <property type="project" value="UniProtKB-KW"/>
</dbReference>
<keyword evidence="1" id="KW-0233">DNA recombination</keyword>
<dbReference type="InterPro" id="IPR012337">
    <property type="entry name" value="RNaseH-like_sf"/>
</dbReference>
<evidence type="ECO:0000256" key="1">
    <source>
        <dbReference type="ARBA" id="ARBA00023172"/>
    </source>
</evidence>
<dbReference type="PANTHER" id="PTHR10948">
    <property type="entry name" value="TRANSPOSASE"/>
    <property type="match status" value="1"/>
</dbReference>
<dbReference type="NCBIfam" id="NF033563">
    <property type="entry name" value="transpos_IS30"/>
    <property type="match status" value="1"/>
</dbReference>
<dbReference type="GO" id="GO:0032196">
    <property type="term" value="P:transposition"/>
    <property type="evidence" value="ECO:0007669"/>
    <property type="project" value="TreeGrafter"/>
</dbReference>
<dbReference type="EMBL" id="AWTC01000008">
    <property type="protein sequence ID" value="EST11961.1"/>
    <property type="molecule type" value="Genomic_DNA"/>
</dbReference>
<dbReference type="SUPFAM" id="SSF53098">
    <property type="entry name" value="Ribonuclease H-like"/>
    <property type="match status" value="1"/>
</dbReference>
<dbReference type="Gene3D" id="3.30.420.10">
    <property type="entry name" value="Ribonuclease H-like superfamily/Ribonuclease H"/>
    <property type="match status" value="1"/>
</dbReference>
<dbReference type="Gene3D" id="1.10.10.60">
    <property type="entry name" value="Homeodomain-like"/>
    <property type="match status" value="1"/>
</dbReference>
<dbReference type="Pfam" id="PF13936">
    <property type="entry name" value="HTH_38"/>
    <property type="match status" value="1"/>
</dbReference>
<name>V6IYV3_9BACL</name>
<reference evidence="3 4" key="1">
    <citation type="journal article" date="2013" name="Genome Announc.">
        <title>Genome Sequence of Sporolactobacillus laevolacticus DSM442, an Efficient Polymer-Grade D-Lactate Producer from Agricultural Waste Cottonseed as a Nitrogen Source.</title>
        <authorList>
            <person name="Wang H."/>
            <person name="Wang L."/>
            <person name="Ju J."/>
            <person name="Yu B."/>
            <person name="Ma Y."/>
        </authorList>
    </citation>
    <scope>NUCLEOTIDE SEQUENCE [LARGE SCALE GENOMIC DNA]</scope>
    <source>
        <strain evidence="3 4">DSM 442</strain>
    </source>
</reference>
<dbReference type="GO" id="GO:0015074">
    <property type="term" value="P:DNA integration"/>
    <property type="evidence" value="ECO:0007669"/>
    <property type="project" value="InterPro"/>
</dbReference>
<dbReference type="InterPro" id="IPR001584">
    <property type="entry name" value="Integrase_cat-core"/>
</dbReference>
<dbReference type="InterPro" id="IPR025246">
    <property type="entry name" value="IS30-like_HTH"/>
</dbReference>
<gene>
    <name evidence="3" type="ORF">P343_10070</name>
</gene>
<dbReference type="GO" id="GO:0005829">
    <property type="term" value="C:cytosol"/>
    <property type="evidence" value="ECO:0007669"/>
    <property type="project" value="TreeGrafter"/>
</dbReference>
<proteinExistence type="predicted"/>
<organism evidence="3 4">
    <name type="scientific">Sporolactobacillus laevolacticus DSM 442</name>
    <dbReference type="NCBI Taxonomy" id="1395513"/>
    <lineage>
        <taxon>Bacteria</taxon>
        <taxon>Bacillati</taxon>
        <taxon>Bacillota</taxon>
        <taxon>Bacilli</taxon>
        <taxon>Bacillales</taxon>
        <taxon>Sporolactobacillaceae</taxon>
        <taxon>Sporolactobacillus</taxon>
    </lineage>
</organism>
<comment type="caution">
    <text evidence="3">The sequence shown here is derived from an EMBL/GenBank/DDBJ whole genome shotgun (WGS) entry which is preliminary data.</text>
</comment>
<sequence length="357" mass="41439">MKEADFIMAYTKPSTKHRTFTHLNAFQRGQIQILHQEHRSSRDIAREIGCTHQTVLNELRRGTTTQIGPNHRRFQAYFPETGQAVYERNRSHCGRRLKLAAASEFVAYAEKKMLSRDQWSPDAVCGSARIDPAWKYKIRICTKTLYHYIDLGILKVKNMDLLNKLRYSTKKSRHRPNIKHLGDSIDNRPAEVQTRQQFGHWEIDTVIGKKSSDDDVLLTLTERKTRFTLSMKIDGKDPDSVDYGLKKLESKYGQGFGKVFKTITADNGSEFSGLVNSLTDQATHIYYTHPYAAWERPTNERHNGMIRKFIPKGRPISNYSRTFISQMIQAMDHLPRKILNYRTPAQEYKQELQKLVS</sequence>
<keyword evidence="4" id="KW-1185">Reference proteome</keyword>
<dbReference type="InterPro" id="IPR051917">
    <property type="entry name" value="Transposase-Integrase"/>
</dbReference>
<dbReference type="InterPro" id="IPR036397">
    <property type="entry name" value="RNaseH_sf"/>
</dbReference>
<dbReference type="PANTHER" id="PTHR10948:SF23">
    <property type="entry name" value="TRANSPOSASE INSI FOR INSERTION SEQUENCE ELEMENT IS30A-RELATED"/>
    <property type="match status" value="1"/>
</dbReference>
<dbReference type="PROSITE" id="PS50994">
    <property type="entry name" value="INTEGRASE"/>
    <property type="match status" value="1"/>
</dbReference>
<dbReference type="eggNOG" id="COG2826">
    <property type="taxonomic scope" value="Bacteria"/>
</dbReference>
<dbReference type="GO" id="GO:0004803">
    <property type="term" value="F:transposase activity"/>
    <property type="evidence" value="ECO:0007669"/>
    <property type="project" value="TreeGrafter"/>
</dbReference>
<evidence type="ECO:0000313" key="3">
    <source>
        <dbReference type="EMBL" id="EST11961.1"/>
    </source>
</evidence>
<dbReference type="InterPro" id="IPR053392">
    <property type="entry name" value="Transposase_IS30-like"/>
</dbReference>
<dbReference type="AlphaFoldDB" id="V6IYV3"/>
<dbReference type="PATRIC" id="fig|1395513.3.peg.2029"/>
<protein>
    <submittedName>
        <fullName evidence="3">Integrase</fullName>
    </submittedName>
</protein>
<dbReference type="STRING" id="1395513.P343_10070"/>
<dbReference type="GO" id="GO:0003676">
    <property type="term" value="F:nucleic acid binding"/>
    <property type="evidence" value="ECO:0007669"/>
    <property type="project" value="InterPro"/>
</dbReference>
<accession>V6IYV3</accession>
<feature type="domain" description="Integrase catalytic" evidence="2">
    <location>
        <begin position="185"/>
        <end position="352"/>
    </location>
</feature>
<evidence type="ECO:0000313" key="4">
    <source>
        <dbReference type="Proteomes" id="UP000018296"/>
    </source>
</evidence>
<evidence type="ECO:0000259" key="2">
    <source>
        <dbReference type="PROSITE" id="PS50994"/>
    </source>
</evidence>
<dbReference type="Proteomes" id="UP000018296">
    <property type="component" value="Unassembled WGS sequence"/>
</dbReference>